<dbReference type="CDD" id="cd03801">
    <property type="entry name" value="GT4_PimA-like"/>
    <property type="match status" value="1"/>
</dbReference>
<name>A0ABV6E0Q7_9ACTN</name>
<dbReference type="EMBL" id="JBHLXH010000001">
    <property type="protein sequence ID" value="MFC0222576.1"/>
    <property type="molecule type" value="Genomic_DNA"/>
</dbReference>
<dbReference type="GO" id="GO:0016757">
    <property type="term" value="F:glycosyltransferase activity"/>
    <property type="evidence" value="ECO:0007669"/>
    <property type="project" value="UniProtKB-KW"/>
</dbReference>
<dbReference type="EC" id="2.4.-.-" evidence="5"/>
<feature type="domain" description="Glycosyltransferase subfamily 4-like N-terminal" evidence="4">
    <location>
        <begin position="279"/>
        <end position="445"/>
    </location>
</feature>
<evidence type="ECO:0000313" key="6">
    <source>
        <dbReference type="Proteomes" id="UP001589698"/>
    </source>
</evidence>
<accession>A0ABV6E0Q7</accession>
<evidence type="ECO:0000256" key="1">
    <source>
        <dbReference type="ARBA" id="ARBA00022676"/>
    </source>
</evidence>
<dbReference type="InterPro" id="IPR001296">
    <property type="entry name" value="Glyco_trans_1"/>
</dbReference>
<dbReference type="InterPro" id="IPR050194">
    <property type="entry name" value="Glycosyltransferase_grp1"/>
</dbReference>
<dbReference type="PANTHER" id="PTHR45947">
    <property type="entry name" value="SULFOQUINOVOSYL TRANSFERASE SQD2"/>
    <property type="match status" value="1"/>
</dbReference>
<reference evidence="5 6" key="1">
    <citation type="submission" date="2024-09" db="EMBL/GenBank/DDBJ databases">
        <authorList>
            <person name="Sun Q."/>
            <person name="Mori K."/>
        </authorList>
    </citation>
    <scope>NUCLEOTIDE SEQUENCE [LARGE SCALE GENOMIC DNA]</scope>
    <source>
        <strain evidence="5 6">CCM 8654</strain>
    </source>
</reference>
<proteinExistence type="predicted"/>
<dbReference type="Pfam" id="PF00534">
    <property type="entry name" value="Glycos_transf_1"/>
    <property type="match status" value="1"/>
</dbReference>
<evidence type="ECO:0000313" key="5">
    <source>
        <dbReference type="EMBL" id="MFC0222576.1"/>
    </source>
</evidence>
<dbReference type="SUPFAM" id="SSF53756">
    <property type="entry name" value="UDP-Glycosyltransferase/glycogen phosphorylase"/>
    <property type="match status" value="1"/>
</dbReference>
<dbReference type="Proteomes" id="UP001589698">
    <property type="component" value="Unassembled WGS sequence"/>
</dbReference>
<keyword evidence="1 5" id="KW-0328">Glycosyltransferase</keyword>
<keyword evidence="2 5" id="KW-0808">Transferase</keyword>
<dbReference type="Pfam" id="PF13439">
    <property type="entry name" value="Glyco_transf_4"/>
    <property type="match status" value="1"/>
</dbReference>
<keyword evidence="6" id="KW-1185">Reference proteome</keyword>
<organism evidence="5 6">
    <name type="scientific">Nocardioides zeicaulis</name>
    <dbReference type="NCBI Taxonomy" id="1776857"/>
    <lineage>
        <taxon>Bacteria</taxon>
        <taxon>Bacillati</taxon>
        <taxon>Actinomycetota</taxon>
        <taxon>Actinomycetes</taxon>
        <taxon>Propionibacteriales</taxon>
        <taxon>Nocardioidaceae</taxon>
        <taxon>Nocardioides</taxon>
    </lineage>
</organism>
<evidence type="ECO:0000259" key="3">
    <source>
        <dbReference type="Pfam" id="PF00534"/>
    </source>
</evidence>
<feature type="domain" description="Glycosyl transferase family 1" evidence="3">
    <location>
        <begin position="457"/>
        <end position="625"/>
    </location>
</feature>
<dbReference type="Gene3D" id="3.40.50.2000">
    <property type="entry name" value="Glycogen Phosphorylase B"/>
    <property type="match status" value="2"/>
</dbReference>
<dbReference type="InterPro" id="IPR028098">
    <property type="entry name" value="Glyco_trans_4-like_N"/>
</dbReference>
<protein>
    <submittedName>
        <fullName evidence="5">Glycosyltransferase family 4 protein</fullName>
        <ecNumber evidence="5">2.4.-.-</ecNumber>
    </submittedName>
</protein>
<evidence type="ECO:0000259" key="4">
    <source>
        <dbReference type="Pfam" id="PF13439"/>
    </source>
</evidence>
<dbReference type="PANTHER" id="PTHR45947:SF3">
    <property type="entry name" value="SULFOQUINOVOSYL TRANSFERASE SQD2"/>
    <property type="match status" value="1"/>
</dbReference>
<evidence type="ECO:0000256" key="2">
    <source>
        <dbReference type="ARBA" id="ARBA00022679"/>
    </source>
</evidence>
<gene>
    <name evidence="5" type="ORF">ACFFJG_08790</name>
</gene>
<sequence>MTDARPSGGNLRRGLRGSLDLPAGTIDDPGRVDVAGWVFHEHGEVVLVVLRADGRLVGTVAPEVDRPDVAALHETATLRSGWATTVALPPVGGTVTLSAHALVAAPASDGQAARTVLLPFGEKVVEVRAGGRVRGEVVLPDTVGPGTFRVSGTADVSPALARVEVTVGGGEPVVARNSLPSAPERGAPAESALRGFAATLEVPAGATEVDVRVTAVAIDGTRADLPTTPVPVAPPAPAPSADRTRTLEARLAQRLEVQRAAYAPDPSGRVLVAAHDLGIGGAQNYLDALMHGLHDQGVRFCVVAGSDGPLLEHIESTYDAPVLVVGQVPTGAELLDTQVRLVTDFAIEHGASAVLANTLVTFPAVLAAASLGIPATWAIHESFPVPVFWHEFLGRPADPSILAATRQALAGCDEVLFEAESTRDLYAGEVAPHAAALVPYGLDVEAFDRDLAATGRAQARAELGIPDDQRVLVCVGTVEPRKGQLMLARAFSRLPPSLQARSSLHLVGASDSPYSVALRDYVRDAGLHQVHVVTADPDIVRWYAAADVLVSASDVESMPRTMLEAMLAGRPVAATAAFGVAELVEDRVNGWLCPPGDLRGLAEVLTAATAADEATLARMGAAARSRVVADHASSGYVDHVLRWLHARVGDAGAPA</sequence>
<comment type="caution">
    <text evidence="5">The sequence shown here is derived from an EMBL/GenBank/DDBJ whole genome shotgun (WGS) entry which is preliminary data.</text>
</comment>
<dbReference type="RefSeq" id="WP_378518225.1">
    <property type="nucleotide sequence ID" value="NZ_CBCSDI010000002.1"/>
</dbReference>